<evidence type="ECO:0000256" key="1">
    <source>
        <dbReference type="ARBA" id="ARBA00022490"/>
    </source>
</evidence>
<evidence type="ECO:0000256" key="4">
    <source>
        <dbReference type="PROSITE-ProRule" id="PRU00221"/>
    </source>
</evidence>
<comment type="caution">
    <text evidence="7">The sequence shown here is derived from an EMBL/GenBank/DDBJ whole genome shotgun (WGS) entry which is preliminary data.</text>
</comment>
<proteinExistence type="predicted"/>
<feature type="compositionally biased region" description="Basic and acidic residues" evidence="6">
    <location>
        <begin position="315"/>
        <end position="324"/>
    </location>
</feature>
<keyword evidence="5" id="KW-0175">Coiled coil</keyword>
<feature type="repeat" description="WD" evidence="4">
    <location>
        <begin position="507"/>
        <end position="547"/>
    </location>
</feature>
<evidence type="ECO:0000313" key="7">
    <source>
        <dbReference type="EMBL" id="CAD8056540.1"/>
    </source>
</evidence>
<feature type="region of interest" description="Disordered" evidence="6">
    <location>
        <begin position="306"/>
        <end position="328"/>
    </location>
</feature>
<feature type="region of interest" description="Disordered" evidence="6">
    <location>
        <begin position="239"/>
        <end position="289"/>
    </location>
</feature>
<sequence>MQYYCQLHSLPYTQVCLQHDCTRKGPLCDMCTDTHDTHLIKNLDAYINEQIKYLNADYQVNILQKLEQLKTFFHSKISQLLIDVSQIDENRKKELVKQLKSEKMSIQQFQQKLIELIQRDQLKDGEYLESFYEQIVDIEKQLKQQFSQLPIKQAQPQQITQIISQSSNILNQQSNLSIGRDLSPELTNRSNKSNKSNRSKEPIFQQKQASISPIRKQLLQRDLMPVGSFNNSKLKNYFTEQDSQQSARSKQDTQNSFKITKPFDIDKSFEKGQNQESYQSKQKSQNSSFEIQRPVVPFKVNNMQTHSIDLLPKSPESKTFDKSPKTLKSPQQQSVFKYIQQEQPHQTGYFASLKPQTQNDNKSFQKDNNSILQYSTQKDEKKQNQNFIVPKTTTSEILNQYQINYTNEDNNYQNQNSVLKDYQQSYDEHYSISNQLLFEPTEQNNIQQQISIKQSVSSQSNYQPQQFNDNKSQLDLSYISSKSTGPPQVKLNLNLQNPLSIENEQTLKAHDKSVKDLKLMDEDKIISCSKDGSIKIWDKRSRQLKMTLKEHSDQVLCIAFSKKRILASGSVDKTVRIWKPCPFWKQVHICEGHADRIRSLEFVGNYLASGSDDTYVKLWNYDGQLQHSFKTNARVSALAAERNNLVIATGKNLILYDTQTNNKILEVSGHKNLILCLALSSNNSQNNGILISGSKDNCIKIWQYPKFQELRSLEEDYSVHSISFDPDSQYLFAGLMGFEQEGKITIWKLDTQPQKVQEVTINPYGCNKVLSDGKYLYSAHENKRIEFYTIN</sequence>
<dbReference type="GO" id="GO:0005634">
    <property type="term" value="C:nucleus"/>
    <property type="evidence" value="ECO:0007669"/>
    <property type="project" value="TreeGrafter"/>
</dbReference>
<dbReference type="Pfam" id="PF00400">
    <property type="entry name" value="WD40"/>
    <property type="match status" value="4"/>
</dbReference>
<feature type="repeat" description="WD" evidence="4">
    <location>
        <begin position="548"/>
        <end position="579"/>
    </location>
</feature>
<dbReference type="AlphaFoldDB" id="A0A8S1KMD4"/>
<feature type="compositionally biased region" description="Polar residues" evidence="6">
    <location>
        <begin position="239"/>
        <end position="258"/>
    </location>
</feature>
<dbReference type="GO" id="GO:0005737">
    <property type="term" value="C:cytoplasm"/>
    <property type="evidence" value="ECO:0007669"/>
    <property type="project" value="TreeGrafter"/>
</dbReference>
<feature type="region of interest" description="Disordered" evidence="6">
    <location>
        <begin position="180"/>
        <end position="210"/>
    </location>
</feature>
<dbReference type="GO" id="GO:0010992">
    <property type="term" value="P:ubiquitin recycling"/>
    <property type="evidence" value="ECO:0007669"/>
    <property type="project" value="TreeGrafter"/>
</dbReference>
<feature type="compositionally biased region" description="Low complexity" evidence="6">
    <location>
        <begin position="274"/>
        <end position="288"/>
    </location>
</feature>
<keyword evidence="8" id="KW-1185">Reference proteome</keyword>
<evidence type="ECO:0000313" key="8">
    <source>
        <dbReference type="Proteomes" id="UP000692954"/>
    </source>
</evidence>
<name>A0A8S1KMD4_9CILI</name>
<accession>A0A8S1KMD4</accession>
<gene>
    <name evidence="7" type="ORF">PSON_ATCC_30995.1.T0100289</name>
</gene>
<dbReference type="GO" id="GO:0043161">
    <property type="term" value="P:proteasome-mediated ubiquitin-dependent protein catabolic process"/>
    <property type="evidence" value="ECO:0007669"/>
    <property type="project" value="TreeGrafter"/>
</dbReference>
<dbReference type="EMBL" id="CAJJDN010000010">
    <property type="protein sequence ID" value="CAD8056540.1"/>
    <property type="molecule type" value="Genomic_DNA"/>
</dbReference>
<dbReference type="CDD" id="cd00200">
    <property type="entry name" value="WD40"/>
    <property type="match status" value="1"/>
</dbReference>
<keyword evidence="2 4" id="KW-0853">WD repeat</keyword>
<feature type="compositionally biased region" description="Basic and acidic residues" evidence="6">
    <location>
        <begin position="261"/>
        <end position="270"/>
    </location>
</feature>
<dbReference type="OrthoDB" id="295882at2759"/>
<dbReference type="SMART" id="SM00320">
    <property type="entry name" value="WD40"/>
    <property type="match status" value="7"/>
</dbReference>
<keyword evidence="3" id="KW-0677">Repeat</keyword>
<evidence type="ECO:0000256" key="5">
    <source>
        <dbReference type="SAM" id="Coils"/>
    </source>
</evidence>
<organism evidence="7 8">
    <name type="scientific">Paramecium sonneborni</name>
    <dbReference type="NCBI Taxonomy" id="65129"/>
    <lineage>
        <taxon>Eukaryota</taxon>
        <taxon>Sar</taxon>
        <taxon>Alveolata</taxon>
        <taxon>Ciliophora</taxon>
        <taxon>Intramacronucleata</taxon>
        <taxon>Oligohymenophorea</taxon>
        <taxon>Peniculida</taxon>
        <taxon>Parameciidae</taxon>
        <taxon>Paramecium</taxon>
    </lineage>
</organism>
<dbReference type="PROSITE" id="PS50082">
    <property type="entry name" value="WD_REPEATS_2"/>
    <property type="match status" value="4"/>
</dbReference>
<dbReference type="PANTHER" id="PTHR19849:SF0">
    <property type="entry name" value="PHOSPHOLIPASE A-2-ACTIVATING PROTEIN"/>
    <property type="match status" value="1"/>
</dbReference>
<evidence type="ECO:0000256" key="2">
    <source>
        <dbReference type="ARBA" id="ARBA00022574"/>
    </source>
</evidence>
<dbReference type="Proteomes" id="UP000692954">
    <property type="component" value="Unassembled WGS sequence"/>
</dbReference>
<feature type="repeat" description="WD" evidence="4">
    <location>
        <begin position="590"/>
        <end position="620"/>
    </location>
</feature>
<dbReference type="GO" id="GO:0043130">
    <property type="term" value="F:ubiquitin binding"/>
    <property type="evidence" value="ECO:0007669"/>
    <property type="project" value="TreeGrafter"/>
</dbReference>
<dbReference type="PROSITE" id="PS50294">
    <property type="entry name" value="WD_REPEATS_REGION"/>
    <property type="match status" value="4"/>
</dbReference>
<reference evidence="7" key="1">
    <citation type="submission" date="2021-01" db="EMBL/GenBank/DDBJ databases">
        <authorList>
            <consortium name="Genoscope - CEA"/>
            <person name="William W."/>
        </authorList>
    </citation>
    <scope>NUCLEOTIDE SEQUENCE</scope>
</reference>
<dbReference type="PANTHER" id="PTHR19849">
    <property type="entry name" value="PHOSPHOLIPASE A-2-ACTIVATING PROTEIN"/>
    <property type="match status" value="1"/>
</dbReference>
<feature type="coiled-coil region" evidence="5">
    <location>
        <begin position="92"/>
        <end position="119"/>
    </location>
</feature>
<keyword evidence="1" id="KW-0963">Cytoplasm</keyword>
<protein>
    <submittedName>
        <fullName evidence="7">Uncharacterized protein</fullName>
    </submittedName>
</protein>
<evidence type="ECO:0000256" key="6">
    <source>
        <dbReference type="SAM" id="MobiDB-lite"/>
    </source>
</evidence>
<evidence type="ECO:0000256" key="3">
    <source>
        <dbReference type="ARBA" id="ARBA00022737"/>
    </source>
</evidence>
<feature type="repeat" description="WD" evidence="4">
    <location>
        <begin position="667"/>
        <end position="712"/>
    </location>
</feature>
<dbReference type="InterPro" id="IPR001680">
    <property type="entry name" value="WD40_rpt"/>
</dbReference>